<organism evidence="2 3">
    <name type="scientific">Nonomuraea endophytica</name>
    <dbReference type="NCBI Taxonomy" id="714136"/>
    <lineage>
        <taxon>Bacteria</taxon>
        <taxon>Bacillati</taxon>
        <taxon>Actinomycetota</taxon>
        <taxon>Actinomycetes</taxon>
        <taxon>Streptosporangiales</taxon>
        <taxon>Streptosporangiaceae</taxon>
        <taxon>Nonomuraea</taxon>
    </lineage>
</organism>
<sequence>MSPRDGDLIKTILLNSAEGSARELRVLEWGSGQSTLSYTQILAAHDLAFQWLALEYDREYFDTFLAPALLYRADTVLRYVEDDRILRGPAGEGRARIEAVCWNRTALRPSERSADREADLDDYVSYPAATSHEFDAIIVDGRKRRRCLIAAADFMEANTVVMLHDARHPYYHCAMDRYPAARFIGDDMWVGARSTARLNEVLAERATMTPSLGYRWHLRGVMAKREMFTTAELGPLLAERGVMLSREQVHRLFTGVPERLNPNLLVALCDILDCQVGDLIKPARQAP</sequence>
<accession>A0A7W8EGW5</accession>
<dbReference type="InterPro" id="IPR029063">
    <property type="entry name" value="SAM-dependent_MTases_sf"/>
</dbReference>
<gene>
    <name evidence="2" type="ORF">HNR40_004485</name>
</gene>
<dbReference type="EMBL" id="JACHIN010000006">
    <property type="protein sequence ID" value="MBB5078999.1"/>
    <property type="molecule type" value="Genomic_DNA"/>
</dbReference>
<name>A0A7W8EGW5_9ACTN</name>
<dbReference type="Gene3D" id="3.40.50.150">
    <property type="entry name" value="Vaccinia Virus protein VP39"/>
    <property type="match status" value="1"/>
</dbReference>
<dbReference type="GO" id="GO:0003677">
    <property type="term" value="F:DNA binding"/>
    <property type="evidence" value="ECO:0007669"/>
    <property type="project" value="UniProtKB-KW"/>
</dbReference>
<evidence type="ECO:0000313" key="3">
    <source>
        <dbReference type="Proteomes" id="UP000568380"/>
    </source>
</evidence>
<feature type="domain" description="HTH cro/C1-type" evidence="1">
    <location>
        <begin position="217"/>
        <end position="281"/>
    </location>
</feature>
<evidence type="ECO:0000313" key="2">
    <source>
        <dbReference type="EMBL" id="MBB5078999.1"/>
    </source>
</evidence>
<dbReference type="Proteomes" id="UP000568380">
    <property type="component" value="Unassembled WGS sequence"/>
</dbReference>
<keyword evidence="3" id="KW-1185">Reference proteome</keyword>
<dbReference type="AlphaFoldDB" id="A0A7W8EGW5"/>
<reference evidence="2 3" key="1">
    <citation type="submission" date="2020-08" db="EMBL/GenBank/DDBJ databases">
        <title>Genomic Encyclopedia of Type Strains, Phase IV (KMG-IV): sequencing the most valuable type-strain genomes for metagenomic binning, comparative biology and taxonomic classification.</title>
        <authorList>
            <person name="Goeker M."/>
        </authorList>
    </citation>
    <scope>NUCLEOTIDE SEQUENCE [LARGE SCALE GENOMIC DNA]</scope>
    <source>
        <strain evidence="2 3">DSM 45385</strain>
    </source>
</reference>
<protein>
    <submittedName>
        <fullName evidence="2">DNA-binding Xre family transcriptional regulator</fullName>
    </submittedName>
</protein>
<proteinExistence type="predicted"/>
<dbReference type="Pfam" id="PF13443">
    <property type="entry name" value="HTH_26"/>
    <property type="match status" value="1"/>
</dbReference>
<evidence type="ECO:0000259" key="1">
    <source>
        <dbReference type="Pfam" id="PF13443"/>
    </source>
</evidence>
<keyword evidence="2" id="KW-0238">DNA-binding</keyword>
<dbReference type="InterPro" id="IPR001387">
    <property type="entry name" value="Cro/C1-type_HTH"/>
</dbReference>
<comment type="caution">
    <text evidence="2">The sequence shown here is derived from an EMBL/GenBank/DDBJ whole genome shotgun (WGS) entry which is preliminary data.</text>
</comment>